<protein>
    <submittedName>
        <fullName evidence="4">Protein RodZ, contains Xre-like HTH and DUF4115 domains</fullName>
    </submittedName>
</protein>
<dbReference type="STRING" id="1633631.GCA_001442925_01648"/>
<keyword evidence="1" id="KW-0472">Membrane</keyword>
<dbReference type="PANTHER" id="PTHR34475:SF1">
    <property type="entry name" value="CYTOSKELETON PROTEIN RODZ"/>
    <property type="match status" value="1"/>
</dbReference>
<evidence type="ECO:0000313" key="6">
    <source>
        <dbReference type="Proteomes" id="UP000182200"/>
    </source>
</evidence>
<accession>A0A0P1MI78</accession>
<evidence type="ECO:0000256" key="1">
    <source>
        <dbReference type="SAM" id="Phobius"/>
    </source>
</evidence>
<dbReference type="PANTHER" id="PTHR34475">
    <property type="match status" value="1"/>
</dbReference>
<accession>A0A0P1LB76</accession>
<sequence>MSVAEILKKAREDRNLTLKDISKKTRISEKLLEKIEAGVYDFAPEPYVRAFVRSYAKAVGLNPDEIIKEYEKELVSLKPAVEKRETPKIKLDLASFISENALWLVGALIITFIALFIFIGVEEEKKPVEKKSFETAVEEISKLETTKTIEQKANIEIDSLDLKVTATDSVWFSVIIDSFQVKEFLMSPGSSLRLKAKNSFNFTIGNAGGIKFTLNGHELESLGEKGVVIRNYIIDREKLKSLLSQR</sequence>
<accession>A0A0P1LC68</accession>
<dbReference type="SMART" id="SM00530">
    <property type="entry name" value="HTH_XRE"/>
    <property type="match status" value="1"/>
</dbReference>
<dbReference type="InterPro" id="IPR050400">
    <property type="entry name" value="Bact_Cytoskel_RodZ"/>
</dbReference>
<dbReference type="InterPro" id="IPR025194">
    <property type="entry name" value="RodZ-like_C"/>
</dbReference>
<dbReference type="Pfam" id="PF13464">
    <property type="entry name" value="RodZ_C"/>
    <property type="match status" value="1"/>
</dbReference>
<accession>A0A0P1MYZ9</accession>
<gene>
    <name evidence="4" type="ORF">JGI4_01653</name>
    <name evidence="3" type="ORF">JGI8_00393</name>
</gene>
<accession>A0A0P1LX64</accession>
<dbReference type="EMBL" id="CZVI01000003">
    <property type="protein sequence ID" value="CUS80267.1"/>
    <property type="molecule type" value="Genomic_DNA"/>
</dbReference>
<proteinExistence type="predicted"/>
<reference evidence="4" key="1">
    <citation type="submission" date="2015-11" db="EMBL/GenBank/DDBJ databases">
        <authorList>
            <person name="Zhang Y."/>
            <person name="Guo Z."/>
        </authorList>
    </citation>
    <scope>NUCLEOTIDE SEQUENCE [LARGE SCALE GENOMIC DNA]</scope>
    <source>
        <strain evidence="4">JGI-4</strain>
    </source>
</reference>
<dbReference type="AlphaFoldDB" id="A0A0P1LC68"/>
<feature type="transmembrane region" description="Helical" evidence="1">
    <location>
        <begin position="101"/>
        <end position="121"/>
    </location>
</feature>
<dbReference type="EMBL" id="FAOP01000006">
    <property type="protein sequence ID" value="CUU06952.1"/>
    <property type="molecule type" value="Genomic_DNA"/>
</dbReference>
<evidence type="ECO:0000313" key="3">
    <source>
        <dbReference type="EMBL" id="CUS80267.1"/>
    </source>
</evidence>
<evidence type="ECO:0000259" key="2">
    <source>
        <dbReference type="PROSITE" id="PS50943"/>
    </source>
</evidence>
<feature type="domain" description="HTH cro/C1-type" evidence="2">
    <location>
        <begin position="7"/>
        <end position="40"/>
    </location>
</feature>
<evidence type="ECO:0000313" key="5">
    <source>
        <dbReference type="Proteomes" id="UP000182011"/>
    </source>
</evidence>
<dbReference type="InterPro" id="IPR001387">
    <property type="entry name" value="Cro/C1-type_HTH"/>
</dbReference>
<accession>A0A0S4N812</accession>
<evidence type="ECO:0000313" key="4">
    <source>
        <dbReference type="EMBL" id="CUU06952.1"/>
    </source>
</evidence>
<dbReference type="Gene3D" id="1.10.260.40">
    <property type="entry name" value="lambda repressor-like DNA-binding domains"/>
    <property type="match status" value="1"/>
</dbReference>
<dbReference type="CDD" id="cd00093">
    <property type="entry name" value="HTH_XRE"/>
    <property type="match status" value="1"/>
</dbReference>
<dbReference type="GO" id="GO:0003677">
    <property type="term" value="F:DNA binding"/>
    <property type="evidence" value="ECO:0007669"/>
    <property type="project" value="InterPro"/>
</dbReference>
<name>A0A0P1LC68_9BACT</name>
<accession>A0A0N7MPX6</accession>
<accession>A0A0P1P9I9</accession>
<accession>A0A0P1LVV9</accession>
<dbReference type="SUPFAM" id="SSF47413">
    <property type="entry name" value="lambda repressor-like DNA-binding domains"/>
    <property type="match status" value="1"/>
</dbReference>
<keyword evidence="1" id="KW-0812">Transmembrane</keyword>
<dbReference type="Proteomes" id="UP000182200">
    <property type="component" value="Unassembled WGS sequence"/>
</dbReference>
<keyword evidence="1" id="KW-1133">Transmembrane helix</keyword>
<accession>A0A0P1P4Q8</accession>
<keyword evidence="6" id="KW-1185">Reference proteome</keyword>
<accession>A0A0P1MIW8</accession>
<organism evidence="4 5">
    <name type="scientific">Candidatus Kryptonium thompsonii</name>
    <dbReference type="NCBI Taxonomy" id="1633631"/>
    <lineage>
        <taxon>Bacteria</taxon>
        <taxon>Pseudomonadati</taxon>
        <taxon>Candidatus Kryptoniota</taxon>
        <taxon>Candidatus Kryptonium</taxon>
    </lineage>
</organism>
<reference evidence="5 6" key="2">
    <citation type="submission" date="2015-11" db="EMBL/GenBank/DDBJ databases">
        <authorList>
            <person name="Varghese N."/>
        </authorList>
    </citation>
    <scope>NUCLEOTIDE SEQUENCE [LARGE SCALE GENOMIC DNA]</scope>
    <source>
        <strain evidence="3 6">JGI-8</strain>
    </source>
</reference>
<dbReference type="Pfam" id="PF13413">
    <property type="entry name" value="HTH_25"/>
    <property type="match status" value="1"/>
</dbReference>
<dbReference type="InterPro" id="IPR010982">
    <property type="entry name" value="Lambda_DNA-bd_dom_sf"/>
</dbReference>
<dbReference type="Proteomes" id="UP000182011">
    <property type="component" value="Unassembled WGS sequence"/>
</dbReference>
<dbReference type="PROSITE" id="PS50943">
    <property type="entry name" value="HTH_CROC1"/>
    <property type="match status" value="1"/>
</dbReference>
<dbReference type="OrthoDB" id="9790252at2"/>
<accession>A0A0P1NUQ0</accession>
<dbReference type="RefSeq" id="WP_047134359.1">
    <property type="nucleotide sequence ID" value="NZ_CZVI01000003.1"/>
</dbReference>